<evidence type="ECO:0000256" key="9">
    <source>
        <dbReference type="ARBA" id="ARBA00047475"/>
    </source>
</evidence>
<protein>
    <recommendedName>
        <fullName evidence="11">UDP-glucuronosyltransferase</fullName>
        <ecNumber evidence="11">2.4.1.17</ecNumber>
    </recommendedName>
</protein>
<dbReference type="PANTHER" id="PTHR48043:SF23">
    <property type="entry name" value="UDP-GLUCURONOSYLTRANSFERASE"/>
    <property type="match status" value="1"/>
</dbReference>
<evidence type="ECO:0000256" key="3">
    <source>
        <dbReference type="ARBA" id="ARBA00022676"/>
    </source>
</evidence>
<dbReference type="GO" id="GO:0016020">
    <property type="term" value="C:membrane"/>
    <property type="evidence" value="ECO:0007669"/>
    <property type="project" value="UniProtKB-SubCell"/>
</dbReference>
<dbReference type="InterPro" id="IPR002213">
    <property type="entry name" value="UDP_glucos_trans"/>
</dbReference>
<evidence type="ECO:0000256" key="4">
    <source>
        <dbReference type="ARBA" id="ARBA00022679"/>
    </source>
</evidence>
<organism evidence="12 13">
    <name type="scientific">Pristionchus fissidentatus</name>
    <dbReference type="NCBI Taxonomy" id="1538716"/>
    <lineage>
        <taxon>Eukaryota</taxon>
        <taxon>Metazoa</taxon>
        <taxon>Ecdysozoa</taxon>
        <taxon>Nematoda</taxon>
        <taxon>Chromadorea</taxon>
        <taxon>Rhabditida</taxon>
        <taxon>Rhabditina</taxon>
        <taxon>Diplogasteromorpha</taxon>
        <taxon>Diplogasteroidea</taxon>
        <taxon>Neodiplogasteridae</taxon>
        <taxon>Pristionchus</taxon>
    </lineage>
</organism>
<keyword evidence="7" id="KW-1133">Transmembrane helix</keyword>
<evidence type="ECO:0000256" key="10">
    <source>
        <dbReference type="RuleBase" id="RU003718"/>
    </source>
</evidence>
<name>A0AAV5VQG1_9BILA</name>
<comment type="catalytic activity">
    <reaction evidence="9 11">
        <text>glucuronate acceptor + UDP-alpha-D-glucuronate = acceptor beta-D-glucuronoside + UDP + H(+)</text>
        <dbReference type="Rhea" id="RHEA:21032"/>
        <dbReference type="ChEBI" id="CHEBI:15378"/>
        <dbReference type="ChEBI" id="CHEBI:58052"/>
        <dbReference type="ChEBI" id="CHEBI:58223"/>
        <dbReference type="ChEBI" id="CHEBI:132367"/>
        <dbReference type="ChEBI" id="CHEBI:132368"/>
        <dbReference type="EC" id="2.4.1.17"/>
    </reaction>
</comment>
<evidence type="ECO:0000256" key="5">
    <source>
        <dbReference type="ARBA" id="ARBA00022692"/>
    </source>
</evidence>
<keyword evidence="13" id="KW-1185">Reference proteome</keyword>
<comment type="subcellular location">
    <subcellularLocation>
        <location evidence="1 11">Membrane</location>
        <topology evidence="1 11">Single-pass membrane protein</topology>
    </subcellularLocation>
</comment>
<dbReference type="PANTHER" id="PTHR48043">
    <property type="entry name" value="EG:EG0003.4 PROTEIN-RELATED"/>
    <property type="match status" value="1"/>
</dbReference>
<dbReference type="Gene3D" id="3.40.50.2000">
    <property type="entry name" value="Glycogen Phosphorylase B"/>
    <property type="match status" value="1"/>
</dbReference>
<dbReference type="GO" id="GO:0015020">
    <property type="term" value="F:glucuronosyltransferase activity"/>
    <property type="evidence" value="ECO:0007669"/>
    <property type="project" value="UniProtKB-EC"/>
</dbReference>
<keyword evidence="8" id="KW-0472">Membrane</keyword>
<dbReference type="EC" id="2.4.1.17" evidence="11"/>
<dbReference type="SUPFAM" id="SSF53756">
    <property type="entry name" value="UDP-Glycosyltransferase/glycogen phosphorylase"/>
    <property type="match status" value="1"/>
</dbReference>
<evidence type="ECO:0000313" key="13">
    <source>
        <dbReference type="Proteomes" id="UP001432322"/>
    </source>
</evidence>
<reference evidence="12" key="1">
    <citation type="submission" date="2023-10" db="EMBL/GenBank/DDBJ databases">
        <title>Genome assembly of Pristionchus species.</title>
        <authorList>
            <person name="Yoshida K."/>
            <person name="Sommer R.J."/>
        </authorList>
    </citation>
    <scope>NUCLEOTIDE SEQUENCE</scope>
    <source>
        <strain evidence="12">RS5133</strain>
    </source>
</reference>
<evidence type="ECO:0000256" key="8">
    <source>
        <dbReference type="ARBA" id="ARBA00023136"/>
    </source>
</evidence>
<keyword evidence="3 10" id="KW-0328">Glycosyltransferase</keyword>
<dbReference type="InterPro" id="IPR035595">
    <property type="entry name" value="UDP_glycos_trans_CS"/>
</dbReference>
<keyword evidence="5" id="KW-0812">Transmembrane</keyword>
<accession>A0AAV5VQG1</accession>
<comment type="similarity">
    <text evidence="2 10">Belongs to the UDP-glycosyltransferase family.</text>
</comment>
<dbReference type="PROSITE" id="PS00375">
    <property type="entry name" value="UDPGT"/>
    <property type="match status" value="1"/>
</dbReference>
<evidence type="ECO:0000256" key="6">
    <source>
        <dbReference type="ARBA" id="ARBA00022729"/>
    </source>
</evidence>
<dbReference type="Pfam" id="PF00201">
    <property type="entry name" value="UDPGT"/>
    <property type="match status" value="1"/>
</dbReference>
<evidence type="ECO:0000256" key="11">
    <source>
        <dbReference type="RuleBase" id="RU362059"/>
    </source>
</evidence>
<dbReference type="FunFam" id="3.40.50.2000:FF:000038">
    <property type="entry name" value="UDP-GlucuronosylTransferase"/>
    <property type="match status" value="1"/>
</dbReference>
<evidence type="ECO:0000313" key="12">
    <source>
        <dbReference type="EMBL" id="GMT21671.1"/>
    </source>
</evidence>
<proteinExistence type="inferred from homology"/>
<keyword evidence="6 11" id="KW-0732">Signal</keyword>
<dbReference type="EMBL" id="BTSY01000004">
    <property type="protein sequence ID" value="GMT21671.1"/>
    <property type="molecule type" value="Genomic_DNA"/>
</dbReference>
<gene>
    <name evidence="12" type="ORF">PFISCL1PPCAC_12968</name>
</gene>
<sequence>RSNLLIYSLLACLLTSSATSYKILVYNPTIGHSHNNFLGRIADILVEAGHDTSLIPIMETDVADGTEKSKIIRVEMDPEVKKFYENAPSDGDDANLFLIDMFHPVAPFIMGDAMSVVFGATCKGIVHNDELMQQLRDDKYDVYISENFDVCGIGLASAIAPKSTISVSSTCLSAWMFDEFGVEQALSYRPSLLISDLNVHSMLSRLRNIYAEVLDRVMYGYSRFEVNRVLRERFGNDYPTTEEQLSKVAYVFTNSEPLIETAAPTTSRVIDVPGIGMKAPKALDEYWEGVMNRRSKTVLISFGSIAKSIQLPTQSKMGILKAIARFPDITFIWKYELPEDEFCAEHASKAANLVIIKWMPQNDLLNHDKLSLFITHGGMGSTQETAARGVPAIFVPIFGDQPRNAGLMQLNGFGRVYDKFELHDDEKLAATLKEVLENTSYSENAKRISKMIARKPFASKDLLIKHVEFAAEFGMF</sequence>
<dbReference type="InterPro" id="IPR050271">
    <property type="entry name" value="UDP-glycosyltransferase"/>
</dbReference>
<comment type="caution">
    <text evidence="12">The sequence shown here is derived from an EMBL/GenBank/DDBJ whole genome shotgun (WGS) entry which is preliminary data.</text>
</comment>
<feature type="chain" id="PRO_5043096336" description="UDP-glucuronosyltransferase" evidence="11">
    <location>
        <begin position="21"/>
        <end position="476"/>
    </location>
</feature>
<dbReference type="AlphaFoldDB" id="A0AAV5VQG1"/>
<evidence type="ECO:0000256" key="2">
    <source>
        <dbReference type="ARBA" id="ARBA00009995"/>
    </source>
</evidence>
<keyword evidence="4 10" id="KW-0808">Transferase</keyword>
<evidence type="ECO:0000256" key="1">
    <source>
        <dbReference type="ARBA" id="ARBA00004167"/>
    </source>
</evidence>
<dbReference type="CDD" id="cd03784">
    <property type="entry name" value="GT1_Gtf-like"/>
    <property type="match status" value="1"/>
</dbReference>
<feature type="non-terminal residue" evidence="12">
    <location>
        <position position="476"/>
    </location>
</feature>
<evidence type="ECO:0000256" key="7">
    <source>
        <dbReference type="ARBA" id="ARBA00022989"/>
    </source>
</evidence>
<feature type="signal peptide" evidence="11">
    <location>
        <begin position="1"/>
        <end position="20"/>
    </location>
</feature>
<feature type="non-terminal residue" evidence="12">
    <location>
        <position position="1"/>
    </location>
</feature>
<dbReference type="Proteomes" id="UP001432322">
    <property type="component" value="Unassembled WGS sequence"/>
</dbReference>